<name>A0A843UJV7_COLES</name>
<organism evidence="1 2">
    <name type="scientific">Colocasia esculenta</name>
    <name type="common">Wild taro</name>
    <name type="synonym">Arum esculentum</name>
    <dbReference type="NCBI Taxonomy" id="4460"/>
    <lineage>
        <taxon>Eukaryota</taxon>
        <taxon>Viridiplantae</taxon>
        <taxon>Streptophyta</taxon>
        <taxon>Embryophyta</taxon>
        <taxon>Tracheophyta</taxon>
        <taxon>Spermatophyta</taxon>
        <taxon>Magnoliopsida</taxon>
        <taxon>Liliopsida</taxon>
        <taxon>Araceae</taxon>
        <taxon>Aroideae</taxon>
        <taxon>Colocasieae</taxon>
        <taxon>Colocasia</taxon>
    </lineage>
</organism>
<dbReference type="EMBL" id="NMUH01000628">
    <property type="protein sequence ID" value="MQL82376.1"/>
    <property type="molecule type" value="Genomic_DNA"/>
</dbReference>
<sequence>MRRLPGGHNLFKTEVPRKPPSRRSLLVAPMFDTIPRATGSWLLSHFPRVLCPPPPPKHVMIWVAEVRAASLVGRTGARNLSADLVPCLPHGVARAPKKINCLTGCGQILFSRRGKEVLIIQLKNVFSSPCRIEVELQTPASLGFAARSIADMRAVLESGALLYWERRRRPGKSKVDQEPRQLGEVEKGTLLQL</sequence>
<protein>
    <submittedName>
        <fullName evidence="1">Uncharacterized protein</fullName>
    </submittedName>
</protein>
<accession>A0A843UJV7</accession>
<proteinExistence type="predicted"/>
<evidence type="ECO:0000313" key="1">
    <source>
        <dbReference type="EMBL" id="MQL82376.1"/>
    </source>
</evidence>
<comment type="caution">
    <text evidence="1">The sequence shown here is derived from an EMBL/GenBank/DDBJ whole genome shotgun (WGS) entry which is preliminary data.</text>
</comment>
<reference evidence="1" key="1">
    <citation type="submission" date="2017-07" db="EMBL/GenBank/DDBJ databases">
        <title>Taro Niue Genome Assembly and Annotation.</title>
        <authorList>
            <person name="Atibalentja N."/>
            <person name="Keating K."/>
            <person name="Fields C.J."/>
        </authorList>
    </citation>
    <scope>NUCLEOTIDE SEQUENCE</scope>
    <source>
        <strain evidence="1">Niue_2</strain>
        <tissue evidence="1">Leaf</tissue>
    </source>
</reference>
<evidence type="ECO:0000313" key="2">
    <source>
        <dbReference type="Proteomes" id="UP000652761"/>
    </source>
</evidence>
<keyword evidence="2" id="KW-1185">Reference proteome</keyword>
<dbReference type="Proteomes" id="UP000652761">
    <property type="component" value="Unassembled WGS sequence"/>
</dbReference>
<gene>
    <name evidence="1" type="ORF">Taro_014862</name>
</gene>
<dbReference type="AlphaFoldDB" id="A0A843UJV7"/>